<dbReference type="EMBL" id="LAQT01000007">
    <property type="protein sequence ID" value="KPC53308.1"/>
    <property type="molecule type" value="Genomic_DNA"/>
</dbReference>
<dbReference type="Gene3D" id="3.20.20.370">
    <property type="entry name" value="Glycoside hydrolase/deacetylase"/>
    <property type="match status" value="1"/>
</dbReference>
<proteinExistence type="predicted"/>
<evidence type="ECO:0000313" key="1">
    <source>
        <dbReference type="EMBL" id="KPC53308.1"/>
    </source>
</evidence>
<sequence>MKIDLNADLGEGYPYDEALMAQISSANIACGGHTGDALSMRHTVRLALRHGVRIGAHPSYPDRAHFGRRSLLISHEALQASLSEQIAVLRAICQDEGATLAYVKPHGMLYNDAARDITIADCVLRAVAEVDASLHIMALAGSDFARHAAHMGWQVIEEGFVDRAYQDDGQLVPRTLPGAVLADDAQALQQALALAAGTVQTQSGNTLTLRVDSLCLHGDNAHALDFARLVRAQLCESSA</sequence>
<name>A0A0N0XL15_9NEIS</name>
<dbReference type="NCBIfam" id="NF003816">
    <property type="entry name" value="PRK05406.1-5"/>
    <property type="match status" value="1"/>
</dbReference>
<organism evidence="1 2">
    <name type="scientific">Amantichitinum ursilacus</name>
    <dbReference type="NCBI Taxonomy" id="857265"/>
    <lineage>
        <taxon>Bacteria</taxon>
        <taxon>Pseudomonadati</taxon>
        <taxon>Pseudomonadota</taxon>
        <taxon>Betaproteobacteria</taxon>
        <taxon>Neisseriales</taxon>
        <taxon>Chitinibacteraceae</taxon>
        <taxon>Amantichitinum</taxon>
    </lineage>
</organism>
<dbReference type="AlphaFoldDB" id="A0A0N0XL15"/>
<gene>
    <name evidence="1" type="ORF">WG78_09470</name>
</gene>
<dbReference type="PANTHER" id="PTHR30292">
    <property type="entry name" value="UNCHARACTERIZED PROTEIN YBGL-RELATED"/>
    <property type="match status" value="1"/>
</dbReference>
<dbReference type="OrthoDB" id="9773478at2"/>
<dbReference type="InterPro" id="IPR005501">
    <property type="entry name" value="LamB/YcsF/PxpA-like"/>
</dbReference>
<keyword evidence="2" id="KW-1185">Reference proteome</keyword>
<protein>
    <submittedName>
        <fullName evidence="1">LamB/YcsF family protein</fullName>
    </submittedName>
</protein>
<dbReference type="GO" id="GO:0005975">
    <property type="term" value="P:carbohydrate metabolic process"/>
    <property type="evidence" value="ECO:0007669"/>
    <property type="project" value="InterPro"/>
</dbReference>
<dbReference type="PANTHER" id="PTHR30292:SF0">
    <property type="entry name" value="5-OXOPROLINASE SUBUNIT A"/>
    <property type="match status" value="1"/>
</dbReference>
<dbReference type="CDD" id="cd10801">
    <property type="entry name" value="LamB_YcsF_like_1"/>
    <property type="match status" value="1"/>
</dbReference>
<accession>A0A0N0XL15</accession>
<comment type="caution">
    <text evidence="1">The sequence shown here is derived from an EMBL/GenBank/DDBJ whole genome shotgun (WGS) entry which is preliminary data.</text>
</comment>
<dbReference type="SUPFAM" id="SSF88713">
    <property type="entry name" value="Glycoside hydrolase/deacetylase"/>
    <property type="match status" value="1"/>
</dbReference>
<dbReference type="STRING" id="857265.WG78_09470"/>
<dbReference type="Pfam" id="PF03746">
    <property type="entry name" value="LamB_YcsF"/>
    <property type="match status" value="1"/>
</dbReference>
<dbReference type="RefSeq" id="WP_053937548.1">
    <property type="nucleotide sequence ID" value="NZ_LAQT01000007.1"/>
</dbReference>
<dbReference type="NCBIfam" id="NF003814">
    <property type="entry name" value="PRK05406.1-3"/>
    <property type="match status" value="1"/>
</dbReference>
<reference evidence="1 2" key="1">
    <citation type="submission" date="2015-07" db="EMBL/GenBank/DDBJ databases">
        <title>Draft genome sequence of the Amantichitinum ursilacus IGB-41, a new chitin-degrading bacterium.</title>
        <authorList>
            <person name="Kirstahler P."/>
            <person name="Guenther M."/>
            <person name="Grumaz C."/>
            <person name="Rupp S."/>
            <person name="Zibek S."/>
            <person name="Sohn K."/>
        </authorList>
    </citation>
    <scope>NUCLEOTIDE SEQUENCE [LARGE SCALE GENOMIC DNA]</scope>
    <source>
        <strain evidence="1 2">IGB-41</strain>
    </source>
</reference>
<dbReference type="InterPro" id="IPR011330">
    <property type="entry name" value="Glyco_hydro/deAcase_b/a-brl"/>
</dbReference>
<dbReference type="Proteomes" id="UP000037939">
    <property type="component" value="Unassembled WGS sequence"/>
</dbReference>
<dbReference type="PATRIC" id="fig|857265.3.peg.1949"/>
<evidence type="ECO:0000313" key="2">
    <source>
        <dbReference type="Proteomes" id="UP000037939"/>
    </source>
</evidence>